<dbReference type="STRING" id="559515.M4BRK6"/>
<dbReference type="HOGENOM" id="CLU_2055880_0_0_1"/>
<proteinExistence type="predicted"/>
<dbReference type="InParanoid" id="M4BRK6"/>
<keyword evidence="2" id="KW-1185">Reference proteome</keyword>
<sequence>MTGVGPHNHSLPLTCPPRDAAPRTYMERLAACLKGGLVQLCLIVRSLALSNHESPDEMEPKSAREERCAAQSWEERAASKNSVLVLAREFSDVFPNTIPAVLSVDMGVRHDIDLSPDPSTV</sequence>
<protein>
    <submittedName>
        <fullName evidence="1">Uncharacterized protein</fullName>
    </submittedName>
</protein>
<dbReference type="VEuPathDB" id="FungiDB:HpaG809046"/>
<evidence type="ECO:0000313" key="1">
    <source>
        <dbReference type="EnsemblProtists" id="HpaP809046"/>
    </source>
</evidence>
<name>M4BRK6_HYAAE</name>
<accession>M4BRK6</accession>
<dbReference type="AlphaFoldDB" id="M4BRK6"/>
<organism evidence="1 2">
    <name type="scientific">Hyaloperonospora arabidopsidis (strain Emoy2)</name>
    <name type="common">Downy mildew agent</name>
    <name type="synonym">Peronospora arabidopsidis</name>
    <dbReference type="NCBI Taxonomy" id="559515"/>
    <lineage>
        <taxon>Eukaryota</taxon>
        <taxon>Sar</taxon>
        <taxon>Stramenopiles</taxon>
        <taxon>Oomycota</taxon>
        <taxon>Peronosporomycetes</taxon>
        <taxon>Peronosporales</taxon>
        <taxon>Peronosporaceae</taxon>
        <taxon>Hyaloperonospora</taxon>
    </lineage>
</organism>
<evidence type="ECO:0000313" key="2">
    <source>
        <dbReference type="Proteomes" id="UP000011713"/>
    </source>
</evidence>
<dbReference type="EnsemblProtists" id="HpaT809046">
    <property type="protein sequence ID" value="HpaP809046"/>
    <property type="gene ID" value="HpaG809046"/>
</dbReference>
<dbReference type="EMBL" id="JH598649">
    <property type="status" value="NOT_ANNOTATED_CDS"/>
    <property type="molecule type" value="Genomic_DNA"/>
</dbReference>
<reference evidence="1" key="2">
    <citation type="submission" date="2015-06" db="UniProtKB">
        <authorList>
            <consortium name="EnsemblProtists"/>
        </authorList>
    </citation>
    <scope>IDENTIFICATION</scope>
    <source>
        <strain evidence="1">Emoy2</strain>
    </source>
</reference>
<dbReference type="Proteomes" id="UP000011713">
    <property type="component" value="Unassembled WGS sequence"/>
</dbReference>
<reference evidence="2" key="1">
    <citation type="journal article" date="2010" name="Science">
        <title>Signatures of adaptation to obligate biotrophy in the Hyaloperonospora arabidopsidis genome.</title>
        <authorList>
            <person name="Baxter L."/>
            <person name="Tripathy S."/>
            <person name="Ishaque N."/>
            <person name="Boot N."/>
            <person name="Cabral A."/>
            <person name="Kemen E."/>
            <person name="Thines M."/>
            <person name="Ah-Fong A."/>
            <person name="Anderson R."/>
            <person name="Badejoko W."/>
            <person name="Bittner-Eddy P."/>
            <person name="Boore J.L."/>
            <person name="Chibucos M.C."/>
            <person name="Coates M."/>
            <person name="Dehal P."/>
            <person name="Delehaunty K."/>
            <person name="Dong S."/>
            <person name="Downton P."/>
            <person name="Dumas B."/>
            <person name="Fabro G."/>
            <person name="Fronick C."/>
            <person name="Fuerstenberg S.I."/>
            <person name="Fulton L."/>
            <person name="Gaulin E."/>
            <person name="Govers F."/>
            <person name="Hughes L."/>
            <person name="Humphray S."/>
            <person name="Jiang R.H."/>
            <person name="Judelson H."/>
            <person name="Kamoun S."/>
            <person name="Kyung K."/>
            <person name="Meijer H."/>
            <person name="Minx P."/>
            <person name="Morris P."/>
            <person name="Nelson J."/>
            <person name="Phuntumart V."/>
            <person name="Qutob D."/>
            <person name="Rehmany A."/>
            <person name="Rougon-Cardoso A."/>
            <person name="Ryden P."/>
            <person name="Torto-Alalibo T."/>
            <person name="Studholme D."/>
            <person name="Wang Y."/>
            <person name="Win J."/>
            <person name="Wood J."/>
            <person name="Clifton S.W."/>
            <person name="Rogers J."/>
            <person name="Van den Ackerveken G."/>
            <person name="Jones J.D."/>
            <person name="McDowell J.M."/>
            <person name="Beynon J."/>
            <person name="Tyler B.M."/>
        </authorList>
    </citation>
    <scope>NUCLEOTIDE SEQUENCE [LARGE SCALE GENOMIC DNA]</scope>
    <source>
        <strain evidence="2">Emoy2</strain>
    </source>
</reference>